<feature type="compositionally biased region" description="Basic residues" evidence="1">
    <location>
        <begin position="59"/>
        <end position="73"/>
    </location>
</feature>
<feature type="compositionally biased region" description="Basic and acidic residues" evidence="1">
    <location>
        <begin position="74"/>
        <end position="95"/>
    </location>
</feature>
<dbReference type="PANTHER" id="PTHR34660:SF3">
    <property type="entry name" value="RRM DOMAIN-CONTAINING PROTEIN"/>
    <property type="match status" value="1"/>
</dbReference>
<accession>A0A835PJQ5</accession>
<feature type="region of interest" description="Disordered" evidence="1">
    <location>
        <begin position="230"/>
        <end position="273"/>
    </location>
</feature>
<gene>
    <name evidence="2" type="ORF">HPP92_024964</name>
</gene>
<proteinExistence type="predicted"/>
<evidence type="ECO:0000313" key="2">
    <source>
        <dbReference type="EMBL" id="KAG0453660.1"/>
    </source>
</evidence>
<feature type="compositionally biased region" description="Basic and acidic residues" evidence="1">
    <location>
        <begin position="155"/>
        <end position="164"/>
    </location>
</feature>
<evidence type="ECO:0000256" key="1">
    <source>
        <dbReference type="SAM" id="MobiDB-lite"/>
    </source>
</evidence>
<sequence length="570" mass="64121">MSRCFPFPPPGYEKKSWTESIDLLTKEKHKEKKHKKEKKDKEKREHKEKKDKDRSKDKHKEKKDRKEKHKDRKRDKEKGRILEDGRTEDRIDVRNELLMQKSLPKAEEAKDSKLMEELGKRTRDDGASNRMVGSFTNSSIQRKVEGTGAVAVTSQKERFADGSQKRNGVNDLPIENVSSSLSRSWISSTAASMEKERGKTHGNTAQTGSRGISRPMESVFGLVHRKTASSTAELDKRNFGQRETLSSPFTPGIDKGKIGSTFASPCLPTQKKDDILGLSTENVSSIRTKTGGTSGLPPMEKGRVQGCENFPLPCSSEQRKNSAIGQPLEKDGYQKVERKVKTEDKLSNDSKAPKVGDHIEKKTKAKDNNDGHHKDKKKEEKIVKKVEDVEEEYNKFSNLGPKPLAPHKDNKPGFFAPDGTTKKRKDLETNGFLHENDARPDKSPRLTSSPQPLLNGRKLELHLAAQSKPDTTLDNNGNIKPPPTSGTLVENGEVSSKAPHPDAKHLTKVYTVPKMEAWPEFDEQDWLFKRAASRQKPEAPPKDEDVPQVWARAMRIDSVDVFALPYVVPF</sequence>
<reference evidence="2 3" key="1">
    <citation type="journal article" date="2020" name="Nat. Food">
        <title>A phased Vanilla planifolia genome enables genetic improvement of flavour and production.</title>
        <authorList>
            <person name="Hasing T."/>
            <person name="Tang H."/>
            <person name="Brym M."/>
            <person name="Khazi F."/>
            <person name="Huang T."/>
            <person name="Chambers A.H."/>
        </authorList>
    </citation>
    <scope>NUCLEOTIDE SEQUENCE [LARGE SCALE GENOMIC DNA]</scope>
    <source>
        <tissue evidence="2">Leaf</tissue>
    </source>
</reference>
<dbReference type="EMBL" id="JADCNM010000014">
    <property type="protein sequence ID" value="KAG0453660.1"/>
    <property type="molecule type" value="Genomic_DNA"/>
</dbReference>
<dbReference type="Proteomes" id="UP000639772">
    <property type="component" value="Unassembled WGS sequence"/>
</dbReference>
<feature type="compositionally biased region" description="Polar residues" evidence="1">
    <location>
        <begin position="201"/>
        <end position="210"/>
    </location>
</feature>
<feature type="region of interest" description="Disordered" evidence="1">
    <location>
        <begin position="120"/>
        <end position="140"/>
    </location>
</feature>
<feature type="compositionally biased region" description="Polar residues" evidence="1">
    <location>
        <begin position="468"/>
        <end position="478"/>
    </location>
</feature>
<protein>
    <submittedName>
        <fullName evidence="2">Uncharacterized protein</fullName>
    </submittedName>
</protein>
<dbReference type="PANTHER" id="PTHR34660">
    <property type="entry name" value="MYB-LIKE PROTEIN X"/>
    <property type="match status" value="1"/>
</dbReference>
<feature type="compositionally biased region" description="Basic and acidic residues" evidence="1">
    <location>
        <begin position="328"/>
        <end position="387"/>
    </location>
</feature>
<feature type="compositionally biased region" description="Basic and acidic residues" evidence="1">
    <location>
        <begin position="39"/>
        <end position="58"/>
    </location>
</feature>
<name>A0A835PJQ5_VANPL</name>
<feature type="compositionally biased region" description="Pro residues" evidence="1">
    <location>
        <begin position="1"/>
        <end position="11"/>
    </location>
</feature>
<feature type="region of interest" description="Disordered" evidence="1">
    <location>
        <begin position="285"/>
        <end position="504"/>
    </location>
</feature>
<dbReference type="OrthoDB" id="1913135at2759"/>
<feature type="compositionally biased region" description="Basic residues" evidence="1">
    <location>
        <begin position="27"/>
        <end position="38"/>
    </location>
</feature>
<comment type="caution">
    <text evidence="2">The sequence shown here is derived from an EMBL/GenBank/DDBJ whole genome shotgun (WGS) entry which is preliminary data.</text>
</comment>
<evidence type="ECO:0000313" key="3">
    <source>
        <dbReference type="Proteomes" id="UP000639772"/>
    </source>
</evidence>
<feature type="region of interest" description="Disordered" evidence="1">
    <location>
        <begin position="190"/>
        <end position="215"/>
    </location>
</feature>
<feature type="compositionally biased region" description="Basic and acidic residues" evidence="1">
    <location>
        <begin position="434"/>
        <end position="444"/>
    </location>
</feature>
<feature type="region of interest" description="Disordered" evidence="1">
    <location>
        <begin position="1"/>
        <end position="95"/>
    </location>
</feature>
<dbReference type="AlphaFoldDB" id="A0A835PJQ5"/>
<organism evidence="2 3">
    <name type="scientific">Vanilla planifolia</name>
    <name type="common">Vanilla</name>
    <dbReference type="NCBI Taxonomy" id="51239"/>
    <lineage>
        <taxon>Eukaryota</taxon>
        <taxon>Viridiplantae</taxon>
        <taxon>Streptophyta</taxon>
        <taxon>Embryophyta</taxon>
        <taxon>Tracheophyta</taxon>
        <taxon>Spermatophyta</taxon>
        <taxon>Magnoliopsida</taxon>
        <taxon>Liliopsida</taxon>
        <taxon>Asparagales</taxon>
        <taxon>Orchidaceae</taxon>
        <taxon>Vanilloideae</taxon>
        <taxon>Vanilleae</taxon>
        <taxon>Vanilla</taxon>
    </lineage>
</organism>
<feature type="region of interest" description="Disordered" evidence="1">
    <location>
        <begin position="155"/>
        <end position="174"/>
    </location>
</feature>